<keyword evidence="2" id="KW-1185">Reference proteome</keyword>
<dbReference type="AlphaFoldDB" id="Q0RRI2"/>
<protein>
    <submittedName>
        <fullName evidence="1">Uncharacterized protein</fullName>
    </submittedName>
</protein>
<dbReference type="KEGG" id="fal:FRAAL1175"/>
<organism evidence="1 2">
    <name type="scientific">Frankia alni (strain DSM 45986 / CECT 9034 / ACN14a)</name>
    <dbReference type="NCBI Taxonomy" id="326424"/>
    <lineage>
        <taxon>Bacteria</taxon>
        <taxon>Bacillati</taxon>
        <taxon>Actinomycetota</taxon>
        <taxon>Actinomycetes</taxon>
        <taxon>Frankiales</taxon>
        <taxon>Frankiaceae</taxon>
        <taxon>Frankia</taxon>
    </lineage>
</organism>
<evidence type="ECO:0000313" key="1">
    <source>
        <dbReference type="EMBL" id="CAJ59837.1"/>
    </source>
</evidence>
<evidence type="ECO:0000313" key="2">
    <source>
        <dbReference type="Proteomes" id="UP000000657"/>
    </source>
</evidence>
<accession>Q0RRI2</accession>
<dbReference type="Proteomes" id="UP000000657">
    <property type="component" value="Chromosome"/>
</dbReference>
<proteinExistence type="predicted"/>
<name>Q0RRI2_FRAAA</name>
<dbReference type="HOGENOM" id="CLU_2843457_0_0_11"/>
<gene>
    <name evidence="1" type="ordered locus">FRAAL1175</name>
</gene>
<reference evidence="1 2" key="1">
    <citation type="journal article" date="2007" name="Genome Res.">
        <title>Genome characteristics of facultatively symbiotic Frankia sp. strains reflect host range and host plant biogeography.</title>
        <authorList>
            <person name="Normand P."/>
            <person name="Lapierre P."/>
            <person name="Tisa L.S."/>
            <person name="Gogarten J.P."/>
            <person name="Alloisio N."/>
            <person name="Bagnarol E."/>
            <person name="Bassi C.A."/>
            <person name="Berry A.M."/>
            <person name="Bickhart D.M."/>
            <person name="Choisne N."/>
            <person name="Couloux A."/>
            <person name="Cournoyer B."/>
            <person name="Cruveiller S."/>
            <person name="Daubin V."/>
            <person name="Demange N."/>
            <person name="Francino M.P."/>
            <person name="Goltsman E."/>
            <person name="Huang Y."/>
            <person name="Kopp O.R."/>
            <person name="Labarre L."/>
            <person name="Lapidus A."/>
            <person name="Lavire C."/>
            <person name="Marechal J."/>
            <person name="Martinez M."/>
            <person name="Mastronunzio J.E."/>
            <person name="Mullin B.C."/>
            <person name="Niemann J."/>
            <person name="Pujic P."/>
            <person name="Rawnsley T."/>
            <person name="Rouy Z."/>
            <person name="Schenowitz C."/>
            <person name="Sellstedt A."/>
            <person name="Tavares F."/>
            <person name="Tomkins J.P."/>
            <person name="Vallenet D."/>
            <person name="Valverde C."/>
            <person name="Wall L.G."/>
            <person name="Wang Y."/>
            <person name="Medigue C."/>
            <person name="Benson D.R."/>
        </authorList>
    </citation>
    <scope>NUCLEOTIDE SEQUENCE [LARGE SCALE GENOMIC DNA]</scope>
    <source>
        <strain evidence="2">DSM 45986 / CECT 9034 / ACN14a</strain>
    </source>
</reference>
<dbReference type="EMBL" id="CT573213">
    <property type="protein sequence ID" value="CAJ59837.1"/>
    <property type="molecule type" value="Genomic_DNA"/>
</dbReference>
<sequence length="65" mass="6980">MVGRVPGAPHPLRVAAQSLAVGLRMMGSFGVGRGMPWPIGAGTPRIWGFVPLPSADRRREMRGTR</sequence>